<reference evidence="1 2" key="1">
    <citation type="submission" date="2016-10" db="EMBL/GenBank/DDBJ databases">
        <title>Comparative genome analysis of multiple Pseudomonas spp. focuses on biocontrol and plant growth promoting traits.</title>
        <authorList>
            <person name="Tao X.-Y."/>
            <person name="Taylor C.G."/>
        </authorList>
    </citation>
    <scope>NUCLEOTIDE SEQUENCE [LARGE SCALE GENOMIC DNA]</scope>
    <source>
        <strain evidence="1 2">29G9</strain>
    </source>
</reference>
<dbReference type="RefSeq" id="WP_123718814.1">
    <property type="nucleotide sequence ID" value="NZ_MOAY01000082.1"/>
</dbReference>
<organism evidence="1 2">
    <name type="scientific">Pseudomonas poae</name>
    <dbReference type="NCBI Taxonomy" id="200451"/>
    <lineage>
        <taxon>Bacteria</taxon>
        <taxon>Pseudomonadati</taxon>
        <taxon>Pseudomonadota</taxon>
        <taxon>Gammaproteobacteria</taxon>
        <taxon>Pseudomonadales</taxon>
        <taxon>Pseudomonadaceae</taxon>
        <taxon>Pseudomonas</taxon>
    </lineage>
</organism>
<dbReference type="AlphaFoldDB" id="A0A423EPN0"/>
<dbReference type="Proteomes" id="UP000284656">
    <property type="component" value="Unassembled WGS sequence"/>
</dbReference>
<dbReference type="EMBL" id="MOAY01000082">
    <property type="protein sequence ID" value="ROM33201.1"/>
    <property type="molecule type" value="Genomic_DNA"/>
</dbReference>
<comment type="caution">
    <text evidence="1">The sequence shown here is derived from an EMBL/GenBank/DDBJ whole genome shotgun (WGS) entry which is preliminary data.</text>
</comment>
<gene>
    <name evidence="1" type="ORF">BK648_27130</name>
</gene>
<sequence length="153" mass="16777">MTVQAQILTPEQQKALGPKRINASGTFNARIDSVPVNFQTTTLSRNHEQAVFRVNARHADNAVTIKELFIQVPESVEVGKVIKLEEQEFTDFEVWYSVKSPTAHYTVSGIKGDLIIMGLAPGEIKIRGTLHATTDADANGNSHGVEVDFDLTS</sequence>
<name>A0A423EPN0_9PSED</name>
<accession>A0A423EPN0</accession>
<evidence type="ECO:0000313" key="2">
    <source>
        <dbReference type="Proteomes" id="UP000284656"/>
    </source>
</evidence>
<evidence type="ECO:0000313" key="1">
    <source>
        <dbReference type="EMBL" id="ROM33201.1"/>
    </source>
</evidence>
<proteinExistence type="predicted"/>
<protein>
    <submittedName>
        <fullName evidence="1">Uncharacterized protein</fullName>
    </submittedName>
</protein>